<evidence type="ECO:0000256" key="3">
    <source>
        <dbReference type="ARBA" id="ARBA00022679"/>
    </source>
</evidence>
<evidence type="ECO:0000256" key="2">
    <source>
        <dbReference type="ARBA" id="ARBA00022605"/>
    </source>
</evidence>
<proteinExistence type="inferred from homology"/>
<reference evidence="6 7" key="1">
    <citation type="submission" date="2019-02" db="EMBL/GenBank/DDBJ databases">
        <title>Genomic Encyclopedia of Archaeal and Bacterial Type Strains, Phase II (KMG-II): from individual species to whole genera.</title>
        <authorList>
            <person name="Goeker M."/>
        </authorList>
    </citation>
    <scope>NUCLEOTIDE SEQUENCE [LARGE SCALE GENOMIC DNA]</scope>
    <source>
        <strain evidence="6 7">DSM 18101</strain>
    </source>
</reference>
<dbReference type="OrthoDB" id="9807885at2"/>
<comment type="subcellular location">
    <subcellularLocation>
        <location evidence="5">Cytoplasm</location>
    </subcellularLocation>
</comment>
<dbReference type="GO" id="GO:0006526">
    <property type="term" value="P:L-arginine biosynthetic process"/>
    <property type="evidence" value="ECO:0007669"/>
    <property type="project" value="UniProtKB-UniRule"/>
</dbReference>
<keyword evidence="7" id="KW-1185">Reference proteome</keyword>
<feature type="binding site" evidence="5">
    <location>
        <position position="283"/>
    </location>
    <ligand>
        <name>N(2)-acetyl-L-ornithine</name>
        <dbReference type="ChEBI" id="CHEBI:57805"/>
    </ligand>
</feature>
<dbReference type="Pfam" id="PF00202">
    <property type="entry name" value="Aminotran_3"/>
    <property type="match status" value="1"/>
</dbReference>
<dbReference type="NCBIfam" id="NF002325">
    <property type="entry name" value="PRK01278.1"/>
    <property type="match status" value="1"/>
</dbReference>
<dbReference type="RefSeq" id="WP_130417314.1">
    <property type="nucleotide sequence ID" value="NZ_SHKW01000001.1"/>
</dbReference>
<feature type="binding site" evidence="5">
    <location>
        <position position="141"/>
    </location>
    <ligand>
        <name>pyridoxal 5'-phosphate</name>
        <dbReference type="ChEBI" id="CHEBI:597326"/>
    </ligand>
</feature>
<evidence type="ECO:0000256" key="4">
    <source>
        <dbReference type="ARBA" id="ARBA00022898"/>
    </source>
</evidence>
<comment type="cofactor">
    <cofactor evidence="5">
        <name>pyridoxal 5'-phosphate</name>
        <dbReference type="ChEBI" id="CHEBI:597326"/>
    </cofactor>
    <text evidence="5">Binds 1 pyridoxal phosphate per subunit.</text>
</comment>
<feature type="modified residue" description="N6-(pyridoxal phosphate)lysine" evidence="5">
    <location>
        <position position="255"/>
    </location>
</feature>
<dbReference type="PANTHER" id="PTHR11986:SF79">
    <property type="entry name" value="ACETYLORNITHINE AMINOTRANSFERASE, MITOCHONDRIAL"/>
    <property type="match status" value="1"/>
</dbReference>
<protein>
    <recommendedName>
        <fullName evidence="5">Acetylornithine aminotransferase</fullName>
        <shortName evidence="5">ACOAT</shortName>
        <ecNumber evidence="5">2.6.1.11</ecNumber>
    </recommendedName>
</protein>
<dbReference type="AlphaFoldDB" id="A0A4Q7YNW3"/>
<dbReference type="InterPro" id="IPR004636">
    <property type="entry name" value="AcOrn/SuccOrn_fam"/>
</dbReference>
<dbReference type="EMBL" id="SHKW01000001">
    <property type="protein sequence ID" value="RZU39038.1"/>
    <property type="molecule type" value="Genomic_DNA"/>
</dbReference>
<dbReference type="InterPro" id="IPR015422">
    <property type="entry name" value="PyrdxlP-dep_Trfase_small"/>
</dbReference>
<dbReference type="UniPathway" id="UPA00068">
    <property type="reaction ID" value="UER00109"/>
</dbReference>
<keyword evidence="2 5" id="KW-0028">Amino-acid biosynthesis</keyword>
<dbReference type="InterPro" id="IPR015424">
    <property type="entry name" value="PyrdxlP-dep_Trfase"/>
</dbReference>
<dbReference type="InterPro" id="IPR049704">
    <property type="entry name" value="Aminotrans_3_PPA_site"/>
</dbReference>
<dbReference type="GO" id="GO:0042802">
    <property type="term" value="F:identical protein binding"/>
    <property type="evidence" value="ECO:0007669"/>
    <property type="project" value="TreeGrafter"/>
</dbReference>
<keyword evidence="1 5" id="KW-0032">Aminotransferase</keyword>
<evidence type="ECO:0000256" key="5">
    <source>
        <dbReference type="HAMAP-Rule" id="MF_01107"/>
    </source>
</evidence>
<dbReference type="InterPro" id="IPR005814">
    <property type="entry name" value="Aminotrans_3"/>
</dbReference>
<comment type="similarity">
    <text evidence="5">Belongs to the class-III pyridoxal-phosphate-dependent aminotransferase family. ArgD subfamily.</text>
</comment>
<accession>A0A4Q7YNW3</accession>
<dbReference type="GO" id="GO:0030170">
    <property type="term" value="F:pyridoxal phosphate binding"/>
    <property type="evidence" value="ECO:0007669"/>
    <property type="project" value="InterPro"/>
</dbReference>
<dbReference type="Gene3D" id="3.40.640.10">
    <property type="entry name" value="Type I PLP-dependent aspartate aminotransferase-like (Major domain)"/>
    <property type="match status" value="1"/>
</dbReference>
<dbReference type="GO" id="GO:0003992">
    <property type="term" value="F:N2-acetyl-L-ornithine:2-oxoglutarate 5-aminotransferase activity"/>
    <property type="evidence" value="ECO:0007669"/>
    <property type="project" value="UniProtKB-UniRule"/>
</dbReference>
<comment type="pathway">
    <text evidence="5">Amino-acid biosynthesis; L-arginine biosynthesis; N(2)-acetyl-L-ornithine from L-glutamate: step 4/4.</text>
</comment>
<comment type="caution">
    <text evidence="6">The sequence shown here is derived from an EMBL/GenBank/DDBJ whole genome shotgun (WGS) entry which is preliminary data.</text>
</comment>
<dbReference type="EC" id="2.6.1.11" evidence="5"/>
<keyword evidence="5" id="KW-0055">Arginine biosynthesis</keyword>
<gene>
    <name evidence="5" type="primary">argD</name>
    <name evidence="6" type="ORF">BDD14_0364</name>
</gene>
<comment type="subunit">
    <text evidence="5">Homodimer.</text>
</comment>
<dbReference type="PIRSF" id="PIRSF000521">
    <property type="entry name" value="Transaminase_4ab_Lys_Orn"/>
    <property type="match status" value="1"/>
</dbReference>
<keyword evidence="5" id="KW-0963">Cytoplasm</keyword>
<evidence type="ECO:0000256" key="1">
    <source>
        <dbReference type="ARBA" id="ARBA00022576"/>
    </source>
</evidence>
<dbReference type="NCBIfam" id="TIGR00707">
    <property type="entry name" value="argD"/>
    <property type="match status" value="1"/>
</dbReference>
<keyword evidence="3 5" id="KW-0808">Transferase</keyword>
<sequence>MKLASIQAAESKLLLNTYERNPYLFVSGKGVFLQDDNGTQFLDLLSGIGVSALGYGHPAIEQAIAHQSTRLLHTSNLFFHEGTANLALRLTEISGMDRVFLCNSGTEAWEAALKLARAYATKARESGKHIGTKFLAMGHSFHGRTMGSVATTHKDKYRLPFAPVMGDVEFVRFNDVADLRAKFSEDVCGICIEPVQGEGGIHPVSPQFFAAARELCDSTGALLLADEIQSGLGRTGKWFAYQHYGIQPDVTTLAKPIAGGIPMGAMLCTERAASAFTPGMHGTTFGGGPLACAVAIAVIDTMQRENMLAHIEEVGGFFKAKLNALKEQHDCIAEIRGMGLMLGVELTSAELAKQVAAQMMERHIIINRTSETVLRFLPPYILENKHVEMTIDALNEILKANTELAGATPAGEKAHG</sequence>
<evidence type="ECO:0000313" key="6">
    <source>
        <dbReference type="EMBL" id="RZU39038.1"/>
    </source>
</evidence>
<name>A0A4Q7YNW3_9BACT</name>
<dbReference type="Gene3D" id="3.90.1150.10">
    <property type="entry name" value="Aspartate Aminotransferase, domain 1"/>
    <property type="match status" value="1"/>
</dbReference>
<dbReference type="CDD" id="cd00610">
    <property type="entry name" value="OAT_like"/>
    <property type="match status" value="1"/>
</dbReference>
<feature type="binding site" evidence="5">
    <location>
        <begin position="105"/>
        <end position="106"/>
    </location>
    <ligand>
        <name>pyridoxal 5'-phosphate</name>
        <dbReference type="ChEBI" id="CHEBI:597326"/>
    </ligand>
</feature>
<dbReference type="PROSITE" id="PS00600">
    <property type="entry name" value="AA_TRANSFER_CLASS_3"/>
    <property type="match status" value="1"/>
</dbReference>
<dbReference type="FunFam" id="3.40.640.10:FF:000004">
    <property type="entry name" value="Acetylornithine aminotransferase"/>
    <property type="match status" value="1"/>
</dbReference>
<dbReference type="HAMAP" id="MF_01107">
    <property type="entry name" value="ArgD_aminotrans_3"/>
    <property type="match status" value="1"/>
</dbReference>
<dbReference type="InterPro" id="IPR015421">
    <property type="entry name" value="PyrdxlP-dep_Trfase_major"/>
</dbReference>
<comment type="miscellaneous">
    <text evidence="5">May also have succinyldiaminopimelate aminotransferase activity, thus carrying out the corresponding step in lysine biosynthesis.</text>
</comment>
<dbReference type="InterPro" id="IPR050103">
    <property type="entry name" value="Class-III_PLP-dep_AT"/>
</dbReference>
<dbReference type="PANTHER" id="PTHR11986">
    <property type="entry name" value="AMINOTRANSFERASE CLASS III"/>
    <property type="match status" value="1"/>
</dbReference>
<feature type="binding site" evidence="5">
    <location>
        <position position="144"/>
    </location>
    <ligand>
        <name>N(2)-acetyl-L-ornithine</name>
        <dbReference type="ChEBI" id="CHEBI:57805"/>
    </ligand>
</feature>
<comment type="catalytic activity">
    <reaction evidence="5">
        <text>N(2)-acetyl-L-ornithine + 2-oxoglutarate = N-acetyl-L-glutamate 5-semialdehyde + L-glutamate</text>
        <dbReference type="Rhea" id="RHEA:18049"/>
        <dbReference type="ChEBI" id="CHEBI:16810"/>
        <dbReference type="ChEBI" id="CHEBI:29123"/>
        <dbReference type="ChEBI" id="CHEBI:29985"/>
        <dbReference type="ChEBI" id="CHEBI:57805"/>
        <dbReference type="EC" id="2.6.1.11"/>
    </reaction>
</comment>
<dbReference type="SUPFAM" id="SSF53383">
    <property type="entry name" value="PLP-dependent transferases"/>
    <property type="match status" value="1"/>
</dbReference>
<feature type="binding site" evidence="5">
    <location>
        <begin position="226"/>
        <end position="229"/>
    </location>
    <ligand>
        <name>pyridoxal 5'-phosphate</name>
        <dbReference type="ChEBI" id="CHEBI:597326"/>
    </ligand>
</feature>
<feature type="binding site" evidence="5">
    <location>
        <position position="284"/>
    </location>
    <ligand>
        <name>pyridoxal 5'-phosphate</name>
        <dbReference type="ChEBI" id="CHEBI:597326"/>
    </ligand>
</feature>
<keyword evidence="4 5" id="KW-0663">Pyridoxal phosphate</keyword>
<dbReference type="Proteomes" id="UP000292958">
    <property type="component" value="Unassembled WGS sequence"/>
</dbReference>
<organism evidence="6 7">
    <name type="scientific">Edaphobacter modestus</name>
    <dbReference type="NCBI Taxonomy" id="388466"/>
    <lineage>
        <taxon>Bacteria</taxon>
        <taxon>Pseudomonadati</taxon>
        <taxon>Acidobacteriota</taxon>
        <taxon>Terriglobia</taxon>
        <taxon>Terriglobales</taxon>
        <taxon>Acidobacteriaceae</taxon>
        <taxon>Edaphobacter</taxon>
    </lineage>
</organism>
<evidence type="ECO:0000313" key="7">
    <source>
        <dbReference type="Proteomes" id="UP000292958"/>
    </source>
</evidence>
<dbReference type="GO" id="GO:0005737">
    <property type="term" value="C:cytoplasm"/>
    <property type="evidence" value="ECO:0007669"/>
    <property type="project" value="UniProtKB-SubCell"/>
</dbReference>